<comment type="caution">
    <text evidence="3">The sequence shown here is derived from an EMBL/GenBank/DDBJ whole genome shotgun (WGS) entry which is preliminary data.</text>
</comment>
<reference evidence="3 4" key="1">
    <citation type="journal article" date="2016" name="Nat. Commun.">
        <title>Thousands of microbial genomes shed light on interconnected biogeochemical processes in an aquifer system.</title>
        <authorList>
            <person name="Anantharaman K."/>
            <person name="Brown C.T."/>
            <person name="Hug L.A."/>
            <person name="Sharon I."/>
            <person name="Castelle C.J."/>
            <person name="Probst A.J."/>
            <person name="Thomas B.C."/>
            <person name="Singh A."/>
            <person name="Wilkins M.J."/>
            <person name="Karaoz U."/>
            <person name="Brodie E.L."/>
            <person name="Williams K.H."/>
            <person name="Hubbard S.S."/>
            <person name="Banfield J.F."/>
        </authorList>
    </citation>
    <scope>NUCLEOTIDE SEQUENCE [LARGE SCALE GENOMIC DNA]</scope>
</reference>
<dbReference type="Pfam" id="PF01541">
    <property type="entry name" value="GIY-YIG"/>
    <property type="match status" value="1"/>
</dbReference>
<dbReference type="PANTHER" id="PTHR34477">
    <property type="entry name" value="UPF0213 PROTEIN YHBQ"/>
    <property type="match status" value="1"/>
</dbReference>
<dbReference type="EMBL" id="MFJL01000015">
    <property type="protein sequence ID" value="OGG16077.1"/>
    <property type="molecule type" value="Genomic_DNA"/>
</dbReference>
<name>A0A1F5ZVI5_9BACT</name>
<dbReference type="CDD" id="cd10456">
    <property type="entry name" value="GIY-YIG_UPF0213"/>
    <property type="match status" value="1"/>
</dbReference>
<dbReference type="InterPro" id="IPR000305">
    <property type="entry name" value="GIY-YIG_endonuc"/>
</dbReference>
<accession>A0A1F5ZVI5</accession>
<organism evidence="3 4">
    <name type="scientific">Candidatus Gottesmanbacteria bacterium RIFCSPHIGHO2_02_FULL_39_11</name>
    <dbReference type="NCBI Taxonomy" id="1798382"/>
    <lineage>
        <taxon>Bacteria</taxon>
        <taxon>Candidatus Gottesmaniibacteriota</taxon>
    </lineage>
</organism>
<evidence type="ECO:0000256" key="1">
    <source>
        <dbReference type="ARBA" id="ARBA00007435"/>
    </source>
</evidence>
<dbReference type="PROSITE" id="PS50164">
    <property type="entry name" value="GIY_YIG"/>
    <property type="match status" value="1"/>
</dbReference>
<dbReference type="Gene3D" id="3.40.1440.10">
    <property type="entry name" value="GIY-YIG endonuclease"/>
    <property type="match status" value="1"/>
</dbReference>
<dbReference type="InterPro" id="IPR035901">
    <property type="entry name" value="GIY-YIG_endonuc_sf"/>
</dbReference>
<comment type="similarity">
    <text evidence="1">Belongs to the UPF0213 family.</text>
</comment>
<dbReference type="SUPFAM" id="SSF82771">
    <property type="entry name" value="GIY-YIG endonuclease"/>
    <property type="match status" value="1"/>
</dbReference>
<dbReference type="SMART" id="SM00465">
    <property type="entry name" value="GIYc"/>
    <property type="match status" value="1"/>
</dbReference>
<dbReference type="AlphaFoldDB" id="A0A1F5ZVI5"/>
<gene>
    <name evidence="3" type="ORF">A3D77_02065</name>
</gene>
<dbReference type="STRING" id="1798382.A3D77_02065"/>
<dbReference type="Proteomes" id="UP000176923">
    <property type="component" value="Unassembled WGS sequence"/>
</dbReference>
<dbReference type="InterPro" id="IPR050190">
    <property type="entry name" value="UPF0213_domain"/>
</dbReference>
<protein>
    <recommendedName>
        <fullName evidence="2">GIY-YIG domain-containing protein</fullName>
    </recommendedName>
</protein>
<dbReference type="PANTHER" id="PTHR34477:SF1">
    <property type="entry name" value="UPF0213 PROTEIN YHBQ"/>
    <property type="match status" value="1"/>
</dbReference>
<feature type="domain" description="GIY-YIG" evidence="2">
    <location>
        <begin position="1"/>
        <end position="78"/>
    </location>
</feature>
<evidence type="ECO:0000259" key="2">
    <source>
        <dbReference type="PROSITE" id="PS50164"/>
    </source>
</evidence>
<sequence length="90" mass="10738">MNWFVYIAECNDGSFYTGITKDVKRRELEHNHDNKLGAKSLRGKRPVKIVYFEEYNTQKEAAKREYAIKQWKKEYKIKLIDKLKISKGLP</sequence>
<proteinExistence type="inferred from homology"/>
<evidence type="ECO:0000313" key="4">
    <source>
        <dbReference type="Proteomes" id="UP000176923"/>
    </source>
</evidence>
<evidence type="ECO:0000313" key="3">
    <source>
        <dbReference type="EMBL" id="OGG16077.1"/>
    </source>
</evidence>